<keyword evidence="2" id="KW-1185">Reference proteome</keyword>
<sequence length="65" mass="7284">MAGSSHGHFQVVFWHRVISKRFPIDVRHIANTFGRAWNGRLSPGPCAGDGRAGFTRAGFMREERS</sequence>
<accession>A0ABX5NZS3</accession>
<gene>
    <name evidence="1" type="ORF">C3920_12305</name>
</gene>
<organism evidence="1 2">
    <name type="scientific">Novacetimonas pomaceti</name>
    <dbReference type="NCBI Taxonomy" id="2021998"/>
    <lineage>
        <taxon>Bacteria</taxon>
        <taxon>Pseudomonadati</taxon>
        <taxon>Pseudomonadota</taxon>
        <taxon>Alphaproteobacteria</taxon>
        <taxon>Acetobacterales</taxon>
        <taxon>Acetobacteraceae</taxon>
        <taxon>Novacetimonas</taxon>
    </lineage>
</organism>
<comment type="caution">
    <text evidence="1">The sequence shown here is derived from an EMBL/GenBank/DDBJ whole genome shotgun (WGS) entry which is preliminary data.</text>
</comment>
<evidence type="ECO:0000313" key="1">
    <source>
        <dbReference type="EMBL" id="PYD46980.1"/>
    </source>
</evidence>
<reference evidence="1 2" key="1">
    <citation type="submission" date="2018-02" db="EMBL/GenBank/DDBJ databases">
        <authorList>
            <person name="Skraban J."/>
            <person name="Trcek J."/>
        </authorList>
    </citation>
    <scope>NUCLEOTIDE SEQUENCE [LARGE SCALE GENOMIC DNA]</scope>
    <source>
        <strain evidence="1 2">AV446</strain>
    </source>
</reference>
<name>A0ABX5NZS3_9PROT</name>
<proteinExistence type="predicted"/>
<dbReference type="EMBL" id="PRCW01000103">
    <property type="protein sequence ID" value="PYD46980.1"/>
    <property type="molecule type" value="Genomic_DNA"/>
</dbReference>
<evidence type="ECO:0000313" key="2">
    <source>
        <dbReference type="Proteomes" id="UP000248116"/>
    </source>
</evidence>
<protein>
    <submittedName>
        <fullName evidence="1">Uncharacterized protein</fullName>
    </submittedName>
</protein>
<dbReference type="Proteomes" id="UP000248116">
    <property type="component" value="Unassembled WGS sequence"/>
</dbReference>